<dbReference type="InterPro" id="IPR058625">
    <property type="entry name" value="MdtA-like_BSH"/>
</dbReference>
<feature type="region of interest" description="Disordered" evidence="7">
    <location>
        <begin position="403"/>
        <end position="426"/>
    </location>
</feature>
<dbReference type="Pfam" id="PF25944">
    <property type="entry name" value="Beta-barrel_RND"/>
    <property type="match status" value="1"/>
</dbReference>
<evidence type="ECO:0000259" key="9">
    <source>
        <dbReference type="Pfam" id="PF25876"/>
    </source>
</evidence>
<dbReference type="GO" id="GO:1990281">
    <property type="term" value="C:efflux pump complex"/>
    <property type="evidence" value="ECO:0007669"/>
    <property type="project" value="TreeGrafter"/>
</dbReference>
<dbReference type="Proteomes" id="UP000094828">
    <property type="component" value="Unassembled WGS sequence"/>
</dbReference>
<keyword evidence="4" id="KW-1003">Cell membrane</keyword>
<dbReference type="EMBL" id="LYDR01000152">
    <property type="protein sequence ID" value="ODA28570.1"/>
    <property type="molecule type" value="Genomic_DNA"/>
</dbReference>
<evidence type="ECO:0000259" key="12">
    <source>
        <dbReference type="Pfam" id="PF25967"/>
    </source>
</evidence>
<proteinExistence type="inferred from homology"/>
<feature type="transmembrane region" description="Helical" evidence="8">
    <location>
        <begin position="33"/>
        <end position="50"/>
    </location>
</feature>
<evidence type="ECO:0000256" key="5">
    <source>
        <dbReference type="ARBA" id="ARBA00022519"/>
    </source>
</evidence>
<dbReference type="GO" id="GO:0015562">
    <property type="term" value="F:efflux transmembrane transporter activity"/>
    <property type="evidence" value="ECO:0007669"/>
    <property type="project" value="TreeGrafter"/>
</dbReference>
<dbReference type="InterPro" id="IPR058627">
    <property type="entry name" value="MdtA-like_C"/>
</dbReference>
<evidence type="ECO:0000313" key="13">
    <source>
        <dbReference type="EMBL" id="ODA28570.1"/>
    </source>
</evidence>
<evidence type="ECO:0000313" key="14">
    <source>
        <dbReference type="Proteomes" id="UP000094828"/>
    </source>
</evidence>
<dbReference type="Gene3D" id="2.40.420.20">
    <property type="match status" value="1"/>
</dbReference>
<feature type="compositionally biased region" description="Polar residues" evidence="7">
    <location>
        <begin position="1"/>
        <end position="18"/>
    </location>
</feature>
<name>A0A1C3E5Q9_9PLAN</name>
<feature type="domain" description="Multidrug resistance protein MdtA-like beta-barrel" evidence="11">
    <location>
        <begin position="249"/>
        <end position="332"/>
    </location>
</feature>
<dbReference type="InterPro" id="IPR058624">
    <property type="entry name" value="MdtA-like_HH"/>
</dbReference>
<dbReference type="PANTHER" id="PTHR30469:SF12">
    <property type="entry name" value="MULTIDRUG RESISTANCE PROTEIN MDTA"/>
    <property type="match status" value="1"/>
</dbReference>
<evidence type="ECO:0000259" key="11">
    <source>
        <dbReference type="Pfam" id="PF25944"/>
    </source>
</evidence>
<dbReference type="Pfam" id="PF25917">
    <property type="entry name" value="BSH_RND"/>
    <property type="match status" value="1"/>
</dbReference>
<keyword evidence="8" id="KW-0812">Transmembrane</keyword>
<dbReference type="InterPro" id="IPR058626">
    <property type="entry name" value="MdtA-like_b-barrel"/>
</dbReference>
<dbReference type="Pfam" id="PF25967">
    <property type="entry name" value="RND-MFP_C"/>
    <property type="match status" value="1"/>
</dbReference>
<comment type="subcellular location">
    <subcellularLocation>
        <location evidence="1">Cell membrane</location>
    </subcellularLocation>
</comment>
<feature type="domain" description="Multidrug resistance protein MdtA-like alpha-helical hairpin" evidence="9">
    <location>
        <begin position="144"/>
        <end position="211"/>
    </location>
</feature>
<gene>
    <name evidence="13" type="ORF">A6X21_12810</name>
</gene>
<keyword evidence="8" id="KW-1133">Transmembrane helix</keyword>
<dbReference type="SUPFAM" id="SSF111369">
    <property type="entry name" value="HlyD-like secretion proteins"/>
    <property type="match status" value="1"/>
</dbReference>
<sequence>MTTNQESASHVETLTQIEQPGGSHPTARSSKKGFFVFMGLSVMAFLVWYLRDDWWPRVEAFVGLKSEVQKPPTRIIPVGTTEVREQSIKLYLNGLGTVTPFKTVTVRARVEGELIRIAFTEGQMVQEGELLAELDKRPFELQRDQAIGQLARDEAALASARLTLDRYEQLLKEKIIPLQQVQEQRAIVDQTIGIIQSDQAAIANAELQIAYCSITAPVSGRIGLRLVDLGNIVRANDPTGIAVINQVRPITIVFTVSQDEIPRIQQRIREQKSLEVLAYDRDFSNLLARGQLLAADNQVDSATGTLRLKAIVEEDADRLFPNQFVNTRLLIDERIGAITVASAAIQQGPEGSFVYVVNADQKVDFRPIQTGPSEANETIVESGLKVGEVVVIEGIDKLKPGAQITLRDQPAGRKEKSSDVTPPAAR</sequence>
<feature type="domain" description="Multidrug resistance protein MdtA-like barrel-sandwich hybrid" evidence="10">
    <location>
        <begin position="103"/>
        <end position="244"/>
    </location>
</feature>
<keyword evidence="6 8" id="KW-0472">Membrane</keyword>
<feature type="domain" description="Multidrug resistance protein MdtA-like C-terminal permuted SH3" evidence="12">
    <location>
        <begin position="337"/>
        <end position="397"/>
    </location>
</feature>
<evidence type="ECO:0000256" key="1">
    <source>
        <dbReference type="ARBA" id="ARBA00004236"/>
    </source>
</evidence>
<evidence type="ECO:0000256" key="2">
    <source>
        <dbReference type="ARBA" id="ARBA00009477"/>
    </source>
</evidence>
<dbReference type="NCBIfam" id="TIGR01730">
    <property type="entry name" value="RND_mfp"/>
    <property type="match status" value="1"/>
</dbReference>
<dbReference type="RefSeq" id="WP_068851897.1">
    <property type="nucleotide sequence ID" value="NZ_LYDR01000152.1"/>
</dbReference>
<dbReference type="Gene3D" id="2.40.30.170">
    <property type="match status" value="1"/>
</dbReference>
<dbReference type="AlphaFoldDB" id="A0A1C3E5Q9"/>
<feature type="region of interest" description="Disordered" evidence="7">
    <location>
        <begin position="1"/>
        <end position="26"/>
    </location>
</feature>
<keyword evidence="5" id="KW-0997">Cell inner membrane</keyword>
<dbReference type="Gene3D" id="1.10.287.470">
    <property type="entry name" value="Helix hairpin bin"/>
    <property type="match status" value="1"/>
</dbReference>
<comment type="caution">
    <text evidence="13">The sequence shown here is derived from an EMBL/GenBank/DDBJ whole genome shotgun (WGS) entry which is preliminary data.</text>
</comment>
<evidence type="ECO:0000256" key="7">
    <source>
        <dbReference type="SAM" id="MobiDB-lite"/>
    </source>
</evidence>
<organism evidence="13 14">
    <name type="scientific">Planctopirus hydrillae</name>
    <dbReference type="NCBI Taxonomy" id="1841610"/>
    <lineage>
        <taxon>Bacteria</taxon>
        <taxon>Pseudomonadati</taxon>
        <taxon>Planctomycetota</taxon>
        <taxon>Planctomycetia</taxon>
        <taxon>Planctomycetales</taxon>
        <taxon>Planctomycetaceae</taxon>
        <taxon>Planctopirus</taxon>
    </lineage>
</organism>
<reference evidence="13 14" key="1">
    <citation type="submission" date="2016-05" db="EMBL/GenBank/DDBJ databases">
        <title>Genomic and physiological characterization of Planctopirus sp. isolated from fresh water lake.</title>
        <authorList>
            <person name="Subhash Y."/>
            <person name="Ramana C."/>
        </authorList>
    </citation>
    <scope>NUCLEOTIDE SEQUENCE [LARGE SCALE GENOMIC DNA]</scope>
    <source>
        <strain evidence="13 14">JC280</strain>
    </source>
</reference>
<comment type="similarity">
    <text evidence="2">Belongs to the membrane fusion protein (MFP) (TC 8.A.1) family.</text>
</comment>
<dbReference type="Pfam" id="PF25876">
    <property type="entry name" value="HH_MFP_RND"/>
    <property type="match status" value="1"/>
</dbReference>
<accession>A0A1C3E5Q9</accession>
<evidence type="ECO:0000256" key="3">
    <source>
        <dbReference type="ARBA" id="ARBA00022448"/>
    </source>
</evidence>
<dbReference type="InterPro" id="IPR006143">
    <property type="entry name" value="RND_pump_MFP"/>
</dbReference>
<dbReference type="PANTHER" id="PTHR30469">
    <property type="entry name" value="MULTIDRUG RESISTANCE PROTEIN MDTA"/>
    <property type="match status" value="1"/>
</dbReference>
<evidence type="ECO:0000256" key="4">
    <source>
        <dbReference type="ARBA" id="ARBA00022475"/>
    </source>
</evidence>
<dbReference type="STRING" id="1841610.A6X21_12810"/>
<dbReference type="OrthoDB" id="9816569at2"/>
<dbReference type="Gene3D" id="2.40.50.100">
    <property type="match status" value="1"/>
</dbReference>
<protein>
    <submittedName>
        <fullName evidence="13">Efflux transporter periplasmic adaptor subunit</fullName>
    </submittedName>
</protein>
<dbReference type="FunFam" id="2.40.420.20:FF:000001">
    <property type="entry name" value="Efflux RND transporter periplasmic adaptor subunit"/>
    <property type="match status" value="1"/>
</dbReference>
<evidence type="ECO:0000256" key="6">
    <source>
        <dbReference type="ARBA" id="ARBA00023136"/>
    </source>
</evidence>
<keyword evidence="14" id="KW-1185">Reference proteome</keyword>
<evidence type="ECO:0000256" key="8">
    <source>
        <dbReference type="SAM" id="Phobius"/>
    </source>
</evidence>
<keyword evidence="3" id="KW-0813">Transport</keyword>
<evidence type="ECO:0000259" key="10">
    <source>
        <dbReference type="Pfam" id="PF25917"/>
    </source>
</evidence>
<dbReference type="GO" id="GO:0030313">
    <property type="term" value="C:cell envelope"/>
    <property type="evidence" value="ECO:0007669"/>
    <property type="project" value="UniProtKB-SubCell"/>
</dbReference>